<feature type="compositionally biased region" description="Polar residues" evidence="1">
    <location>
        <begin position="168"/>
        <end position="192"/>
    </location>
</feature>
<evidence type="ECO:0000256" key="2">
    <source>
        <dbReference type="SAM" id="Phobius"/>
    </source>
</evidence>
<reference evidence="3 4" key="1">
    <citation type="journal article" date="2015" name="Nature">
        <title>rRNA introns, odd ribosomes, and small enigmatic genomes across a large radiation of phyla.</title>
        <authorList>
            <person name="Brown C.T."/>
            <person name="Hug L.A."/>
            <person name="Thomas B.C."/>
            <person name="Sharon I."/>
            <person name="Castelle C.J."/>
            <person name="Singh A."/>
            <person name="Wilkins M.J."/>
            <person name="Williams K.H."/>
            <person name="Banfield J.F."/>
        </authorList>
    </citation>
    <scope>NUCLEOTIDE SEQUENCE [LARGE SCALE GENOMIC DNA]</scope>
</reference>
<feature type="compositionally biased region" description="Low complexity" evidence="1">
    <location>
        <begin position="202"/>
        <end position="213"/>
    </location>
</feature>
<protein>
    <recommendedName>
        <fullName evidence="5">Dockerin domain-containing protein</fullName>
    </recommendedName>
</protein>
<dbReference type="Proteomes" id="UP000034320">
    <property type="component" value="Unassembled WGS sequence"/>
</dbReference>
<keyword evidence="2" id="KW-0472">Membrane</keyword>
<comment type="caution">
    <text evidence="3">The sequence shown here is derived from an EMBL/GenBank/DDBJ whole genome shotgun (WGS) entry which is preliminary data.</text>
</comment>
<keyword evidence="2" id="KW-1133">Transmembrane helix</keyword>
<evidence type="ECO:0000313" key="3">
    <source>
        <dbReference type="EMBL" id="KKS48011.1"/>
    </source>
</evidence>
<keyword evidence="2" id="KW-0812">Transmembrane</keyword>
<name>A0A0G1BNZ9_9BACT</name>
<feature type="region of interest" description="Disordered" evidence="1">
    <location>
        <begin position="145"/>
        <end position="213"/>
    </location>
</feature>
<sequence>MNRKQLVTLLIVAALIIILPLIIYVARQNQDIRNRAQGSNEVGLRFDPASGTFAPGQDVTINVAVYKTASRTINVSGVQSVLNISTKFDIVSANCEAPFNGLPFTKINNQAVTFMCAIQTGSNPVTLTNANKIFAKVKVRPKSGTTGNAPVSFTSTRVTEAGVPNQAPDVSNAGTNSTYIIRQGNITPTDSITPPVDPSLTPEPTVTGGPSPTSPVGTANVIFEPAAGNLPPVSAFKILANIGSEKLAFARVAFTFDQTKVNLASEIAPNVSLSTVVEKTSMTAANSSGRAVIVIAAAPADSLPSGQVGIAETQFKSMVSGNDTTQVQIDGSDIQLVNDSTVVIPSSGGTLDLTLGSSDISVTPPGSGDYTIDVGEKDSLLIKIGEGIAADVNLSFDPPQGNLPPDGTFKIMMSAPGKNIVFGRVVFTFDNTKVNLASEITTNPNMTFIIDKTTQALANSSGRAVIVIAAAPADTPPSGDFEFANMTFTSLTQTVNDKTQVDFDTADMQIVDDSSFDTGLTYSVEPLILTLNGTGPGNEPLIRFAVTLNHTQNNPDMYFKLRVKDDLFFLDNPNIPPSSCEVPGPGEKDYLVPMRFENGAYWPVSGVQLLDDSPDDINKPKLDVTPDGYVALPGLEGDKYYTLLLKTSKFRGSRMAQHLYLVPGLNPVFDWTADPLEPGDLPDPNNNLGQDCTVNSIDISLIVGRIGRTDTPSLDIADVNFDAIVNANDVSKVVNTLSTKPDDDL</sequence>
<evidence type="ECO:0000313" key="4">
    <source>
        <dbReference type="Proteomes" id="UP000034320"/>
    </source>
</evidence>
<dbReference type="AlphaFoldDB" id="A0A0G1BNZ9"/>
<evidence type="ECO:0000256" key="1">
    <source>
        <dbReference type="SAM" id="MobiDB-lite"/>
    </source>
</evidence>
<feature type="compositionally biased region" description="Polar residues" evidence="1">
    <location>
        <begin position="145"/>
        <end position="158"/>
    </location>
</feature>
<accession>A0A0G1BNZ9</accession>
<organism evidence="3 4">
    <name type="scientific">Candidatus Gottesmanbacteria bacterium GW2011_GWA2_42_18</name>
    <dbReference type="NCBI Taxonomy" id="1618442"/>
    <lineage>
        <taxon>Bacteria</taxon>
        <taxon>Candidatus Gottesmaniibacteriota</taxon>
    </lineage>
</organism>
<proteinExistence type="predicted"/>
<dbReference type="EMBL" id="LCDD01000001">
    <property type="protein sequence ID" value="KKS48011.1"/>
    <property type="molecule type" value="Genomic_DNA"/>
</dbReference>
<feature type="transmembrane region" description="Helical" evidence="2">
    <location>
        <begin position="7"/>
        <end position="26"/>
    </location>
</feature>
<evidence type="ECO:0008006" key="5">
    <source>
        <dbReference type="Google" id="ProtNLM"/>
    </source>
</evidence>
<gene>
    <name evidence="3" type="ORF">UV09_C0001G0043</name>
</gene>